<dbReference type="Gene3D" id="1.10.3210.10">
    <property type="entry name" value="Hypothetical protein af1432"/>
    <property type="match status" value="1"/>
</dbReference>
<evidence type="ECO:0000259" key="1">
    <source>
        <dbReference type="Pfam" id="PF10069"/>
    </source>
</evidence>
<dbReference type="Pfam" id="PF13487">
    <property type="entry name" value="HD_5"/>
    <property type="match status" value="1"/>
</dbReference>
<gene>
    <name evidence="3" type="ORF">H1P_1640004</name>
</gene>
<dbReference type="Pfam" id="PF17150">
    <property type="entry name" value="CHASE6_C"/>
    <property type="match status" value="1"/>
</dbReference>
<dbReference type="EMBL" id="CAACVJ010000073">
    <property type="protein sequence ID" value="VEP12767.1"/>
    <property type="molecule type" value="Genomic_DNA"/>
</dbReference>
<proteinExistence type="predicted"/>
<dbReference type="RefSeq" id="WP_144870840.1">
    <property type="nucleotide sequence ID" value="NZ_LR213915.1"/>
</dbReference>
<name>A0A563VN24_9CYAN</name>
<dbReference type="AlphaFoldDB" id="A0A563VN24"/>
<dbReference type="PANTHER" id="PTHR45228:SF1">
    <property type="entry name" value="CYCLIC DI-GMP PHOSPHODIESTERASE TM_0186"/>
    <property type="match status" value="1"/>
</dbReference>
<feature type="domain" description="C-terminal" evidence="2">
    <location>
        <begin position="146"/>
        <end position="222"/>
    </location>
</feature>
<feature type="domain" description="DICT" evidence="1">
    <location>
        <begin position="5"/>
        <end position="131"/>
    </location>
</feature>
<accession>A0A563VN24</accession>
<organism evidence="3 4">
    <name type="scientific">Hyella patelloides LEGE 07179</name>
    <dbReference type="NCBI Taxonomy" id="945734"/>
    <lineage>
        <taxon>Bacteria</taxon>
        <taxon>Bacillati</taxon>
        <taxon>Cyanobacteriota</taxon>
        <taxon>Cyanophyceae</taxon>
        <taxon>Pleurocapsales</taxon>
        <taxon>Hyellaceae</taxon>
        <taxon>Hyella</taxon>
    </lineage>
</organism>
<sequence>MLEGSILQKLSQAHQNSSRPLNLGVYYKNTLVALCHALEDFILESDSKPLIVTAFQRGKWYLEEAERYGDLADKAQKIAIMASGDAGFAEHPTSKRDNVALVKLQDDDPVAQEWHLMILSSSYTAMVLCQELSIEEYGVGGQPQEDLERKFYGFWTFEPDLVKETVLLAIDHIKSYDSKLAQNLSDRLSQISAEYTKQAPEELTAVVSRVVHYLQESQTTLHNPQKADDFNFFQDLDDNIVSNEMQAFLRMAQIIDLTDTLNPMAATEVSALGEAMGQLLDLPAWQIKRLRLGGLLHRLSLSPQTTTEASHTATQQEVLKRQDSLPQASVLRIMPQLKAIAKILTHQTETWDGSGVPSGLAYDNIPLESRILRLIADFQYQVTQYQKQNPTENPLAKAFTNCQNDAGKVYDPKLVEALGLLVMGIQQGMTLQTYRPKIAGGMWLIE</sequence>
<dbReference type="OrthoDB" id="9804747at2"/>
<dbReference type="Pfam" id="PF10069">
    <property type="entry name" value="DICT"/>
    <property type="match status" value="1"/>
</dbReference>
<evidence type="ECO:0000259" key="2">
    <source>
        <dbReference type="Pfam" id="PF17150"/>
    </source>
</evidence>
<dbReference type="InterPro" id="IPR052020">
    <property type="entry name" value="Cyclic_di-GMP/3'3'-cGAMP_PDE"/>
</dbReference>
<dbReference type="Proteomes" id="UP000320055">
    <property type="component" value="Unassembled WGS sequence"/>
</dbReference>
<protein>
    <recommendedName>
        <fullName evidence="5">Sensor protein</fullName>
    </recommendedName>
</protein>
<dbReference type="InterPro" id="IPR033415">
    <property type="entry name" value="CHASE6_C"/>
</dbReference>
<evidence type="ECO:0000313" key="4">
    <source>
        <dbReference type="Proteomes" id="UP000320055"/>
    </source>
</evidence>
<reference evidence="3 4" key="1">
    <citation type="submission" date="2019-01" db="EMBL/GenBank/DDBJ databases">
        <authorList>
            <person name="Brito A."/>
        </authorList>
    </citation>
    <scope>NUCLEOTIDE SEQUENCE [LARGE SCALE GENOMIC DNA]</scope>
    <source>
        <strain evidence="3">1</strain>
    </source>
</reference>
<keyword evidence="4" id="KW-1185">Reference proteome</keyword>
<evidence type="ECO:0008006" key="5">
    <source>
        <dbReference type="Google" id="ProtNLM"/>
    </source>
</evidence>
<evidence type="ECO:0000313" key="3">
    <source>
        <dbReference type="EMBL" id="VEP12767.1"/>
    </source>
</evidence>
<dbReference type="PANTHER" id="PTHR45228">
    <property type="entry name" value="CYCLIC DI-GMP PHOSPHODIESTERASE TM_0186-RELATED"/>
    <property type="match status" value="1"/>
</dbReference>
<dbReference type="InterPro" id="IPR019278">
    <property type="entry name" value="DICT_dom"/>
</dbReference>